<comment type="caution">
    <text evidence="1">The sequence shown here is derived from an EMBL/GenBank/DDBJ whole genome shotgun (WGS) entry which is preliminary data.</text>
</comment>
<gene>
    <name evidence="1" type="ORF">LCGC14_2117160</name>
</gene>
<accession>A0A0F9E5D3</accession>
<proteinExistence type="predicted"/>
<name>A0A0F9E5D3_9ZZZZ</name>
<dbReference type="AlphaFoldDB" id="A0A0F9E5D3"/>
<dbReference type="EMBL" id="LAZR01026283">
    <property type="protein sequence ID" value="KKL69218.1"/>
    <property type="molecule type" value="Genomic_DNA"/>
</dbReference>
<organism evidence="1">
    <name type="scientific">marine sediment metagenome</name>
    <dbReference type="NCBI Taxonomy" id="412755"/>
    <lineage>
        <taxon>unclassified sequences</taxon>
        <taxon>metagenomes</taxon>
        <taxon>ecological metagenomes</taxon>
    </lineage>
</organism>
<sequence length="145" mass="16917">MPINTKDTTVAEAMTKAQRKAKLAQVLDRGMVSDRLVVKDADPRKHYEWCRDTEIDIDRWRSLNFEVEKERGEGLHGKGDDRRVVGDAVLMSCPKENYEILEELKAERKERKRKMNAKKEYLMRARKFNPDVPVLDPLNEEGSDE</sequence>
<protein>
    <submittedName>
        <fullName evidence="1">Uncharacterized protein</fullName>
    </submittedName>
</protein>
<evidence type="ECO:0000313" key="1">
    <source>
        <dbReference type="EMBL" id="KKL69218.1"/>
    </source>
</evidence>
<reference evidence="1" key="1">
    <citation type="journal article" date="2015" name="Nature">
        <title>Complex archaea that bridge the gap between prokaryotes and eukaryotes.</title>
        <authorList>
            <person name="Spang A."/>
            <person name="Saw J.H."/>
            <person name="Jorgensen S.L."/>
            <person name="Zaremba-Niedzwiedzka K."/>
            <person name="Martijn J."/>
            <person name="Lind A.E."/>
            <person name="van Eijk R."/>
            <person name="Schleper C."/>
            <person name="Guy L."/>
            <person name="Ettema T.J."/>
        </authorList>
    </citation>
    <scope>NUCLEOTIDE SEQUENCE</scope>
</reference>